<evidence type="ECO:0000256" key="3">
    <source>
        <dbReference type="ARBA" id="ARBA00023004"/>
    </source>
</evidence>
<evidence type="ECO:0000256" key="2">
    <source>
        <dbReference type="ARBA" id="ARBA00022723"/>
    </source>
</evidence>
<proteinExistence type="predicted"/>
<dbReference type="AlphaFoldDB" id="A0A8E6B6J9"/>
<dbReference type="InterPro" id="IPR023170">
    <property type="entry name" value="HhH_base_excis_C"/>
</dbReference>
<protein>
    <recommendedName>
        <fullName evidence="7">Endonuclease III</fullName>
    </recommendedName>
</protein>
<reference evidence="5" key="1">
    <citation type="submission" date="2021-05" db="EMBL/GenBank/DDBJ databases">
        <title>Complete genome sequence of the cellulolytic planctomycete Telmatocola sphagniphila SP2T and characterization of the first cellulase from planctomycetes.</title>
        <authorList>
            <person name="Rakitin A.L."/>
            <person name="Beletsky A.V."/>
            <person name="Naumoff D.G."/>
            <person name="Kulichevskaya I.S."/>
            <person name="Mardanov A.V."/>
            <person name="Ravin N.V."/>
            <person name="Dedysh S.N."/>
        </authorList>
    </citation>
    <scope>NUCLEOTIDE SEQUENCE</scope>
    <source>
        <strain evidence="5">SP2T</strain>
    </source>
</reference>
<dbReference type="GO" id="GO:0003824">
    <property type="term" value="F:catalytic activity"/>
    <property type="evidence" value="ECO:0007669"/>
    <property type="project" value="InterPro"/>
</dbReference>
<organism evidence="5 6">
    <name type="scientific">Telmatocola sphagniphila</name>
    <dbReference type="NCBI Taxonomy" id="1123043"/>
    <lineage>
        <taxon>Bacteria</taxon>
        <taxon>Pseudomonadati</taxon>
        <taxon>Planctomycetota</taxon>
        <taxon>Planctomycetia</taxon>
        <taxon>Gemmatales</taxon>
        <taxon>Gemmataceae</taxon>
    </lineage>
</organism>
<dbReference type="InterPro" id="IPR011257">
    <property type="entry name" value="DNA_glycosylase"/>
</dbReference>
<evidence type="ECO:0000256" key="4">
    <source>
        <dbReference type="ARBA" id="ARBA00023014"/>
    </source>
</evidence>
<dbReference type="GO" id="GO:0006281">
    <property type="term" value="P:DNA repair"/>
    <property type="evidence" value="ECO:0007669"/>
    <property type="project" value="InterPro"/>
</dbReference>
<evidence type="ECO:0000313" key="5">
    <source>
        <dbReference type="EMBL" id="QVL31473.1"/>
    </source>
</evidence>
<name>A0A8E6B6J9_9BACT</name>
<dbReference type="Gene3D" id="1.10.340.30">
    <property type="entry name" value="Hypothetical protein, domain 2"/>
    <property type="match status" value="1"/>
</dbReference>
<dbReference type="PANTHER" id="PTHR10359">
    <property type="entry name" value="A/G-SPECIFIC ADENINE GLYCOSYLASE/ENDONUCLEASE III"/>
    <property type="match status" value="1"/>
</dbReference>
<dbReference type="GO" id="GO:0051539">
    <property type="term" value="F:4 iron, 4 sulfur cluster binding"/>
    <property type="evidence" value="ECO:0007669"/>
    <property type="project" value="UniProtKB-KW"/>
</dbReference>
<keyword evidence="1" id="KW-0004">4Fe-4S</keyword>
<keyword evidence="6" id="KW-1185">Reference proteome</keyword>
<gene>
    <name evidence="5" type="ORF">KIH39_21895</name>
</gene>
<accession>A0A8E6B6J9</accession>
<keyword evidence="4" id="KW-0411">Iron-sulfur</keyword>
<dbReference type="EMBL" id="CP074694">
    <property type="protein sequence ID" value="QVL31473.1"/>
    <property type="molecule type" value="Genomic_DNA"/>
</dbReference>
<evidence type="ECO:0000256" key="1">
    <source>
        <dbReference type="ARBA" id="ARBA00022485"/>
    </source>
</evidence>
<dbReference type="GO" id="GO:0046872">
    <property type="term" value="F:metal ion binding"/>
    <property type="evidence" value="ECO:0007669"/>
    <property type="project" value="UniProtKB-KW"/>
</dbReference>
<dbReference type="Gene3D" id="1.10.1670.10">
    <property type="entry name" value="Helix-hairpin-Helix base-excision DNA repair enzymes (C-terminal)"/>
    <property type="match status" value="1"/>
</dbReference>
<sequence length="239" mass="26638">MPTVTNKQALLTQIFNLAKKKYELEAAESRPILEELLFSILREGTTQKLATDAYENLIKNFIDLNEIRVSSPTEVGEALSELPNAGVRAQRIVGILQEWFELTYSFNMDELPKKGQKEGARKLSRLHDVNEFSVAWVVQRGFGGHAMPLDTPTLRVLHRVGAIDDPTDSLDNISGTLEHYIPKAKGPLFTDLISEVAADVCHEKPKCPQCPLRNDCLYALNKSAPATGTPAEKKPRKSR</sequence>
<dbReference type="SUPFAM" id="SSF48150">
    <property type="entry name" value="DNA-glycosylase"/>
    <property type="match status" value="1"/>
</dbReference>
<dbReference type="KEGG" id="tsph:KIH39_21895"/>
<dbReference type="Proteomes" id="UP000676194">
    <property type="component" value="Chromosome"/>
</dbReference>
<evidence type="ECO:0008006" key="7">
    <source>
        <dbReference type="Google" id="ProtNLM"/>
    </source>
</evidence>
<evidence type="ECO:0000313" key="6">
    <source>
        <dbReference type="Proteomes" id="UP000676194"/>
    </source>
</evidence>
<keyword evidence="2" id="KW-0479">Metal-binding</keyword>
<dbReference type="RefSeq" id="WP_213495371.1">
    <property type="nucleotide sequence ID" value="NZ_CP074694.1"/>
</dbReference>
<keyword evidence="3" id="KW-0408">Iron</keyword>